<gene>
    <name evidence="9" type="ORF">DWG24_10535</name>
</gene>
<proteinExistence type="inferred from homology"/>
<keyword evidence="9" id="KW-0012">Acyltransferase</keyword>
<dbReference type="GO" id="GO:0005886">
    <property type="term" value="C:plasma membrane"/>
    <property type="evidence" value="ECO:0007669"/>
    <property type="project" value="UniProtKB-SubCell"/>
</dbReference>
<comment type="subcellular location">
    <subcellularLocation>
        <location evidence="1">Cell membrane</location>
        <topology evidence="1">Multi-pass membrane protein</topology>
    </subcellularLocation>
</comment>
<feature type="transmembrane region" description="Helical" evidence="7">
    <location>
        <begin position="81"/>
        <end position="101"/>
    </location>
</feature>
<name>A0AAE7CYP9_9GAMM</name>
<dbReference type="PANTHER" id="PTHR40074:SF2">
    <property type="entry name" value="O-ACETYLTRANSFERASE WECH"/>
    <property type="match status" value="1"/>
</dbReference>
<dbReference type="EMBL" id="CP033622">
    <property type="protein sequence ID" value="QIZ51171.1"/>
    <property type="molecule type" value="Genomic_DNA"/>
</dbReference>
<dbReference type="RefSeq" id="WP_168362484.1">
    <property type="nucleotide sequence ID" value="NZ_CP033622.1"/>
</dbReference>
<comment type="similarity">
    <text evidence="2">Belongs to the acyltransferase 3 family.</text>
</comment>
<evidence type="ECO:0000256" key="2">
    <source>
        <dbReference type="ARBA" id="ARBA00007400"/>
    </source>
</evidence>
<evidence type="ECO:0000256" key="7">
    <source>
        <dbReference type="SAM" id="Phobius"/>
    </source>
</evidence>
<sequence>MEWLYIARIVSTFAVIVLHISAYTVNLAELGSLSWWAGNVYDSLTRWCVPVFVMISGALLLSPEKNESLSFFYKKRMSRIFYPLVFWSAFFIFWGVIKSRISGGGETEILKNIVNGRPYYHLWFLYMIMGLYIFTPLIRVVVFNTERKFLLFFVFMMFAFCSLSDMYNFSIKSNDFLFFGEFLYYLPYYICGHLIVRGNPSRSSLHYSVIFFTSFVFTCLFCYFLSLLFGKENGLYFYNYLSVNVILMSISFMWILKGFRINHINPEKLKFLSEISLGIYLIHPIFVELFYYLTSRRWMIQSIITIPLISAIVFLCCVISVFFIKKIPYLRRVV</sequence>
<keyword evidence="6 7" id="KW-0472">Membrane</keyword>
<feature type="domain" description="Acyltransferase 3" evidence="8">
    <location>
        <begin position="2"/>
        <end position="319"/>
    </location>
</feature>
<reference evidence="9 10" key="1">
    <citation type="submission" date="2018-11" db="EMBL/GenBank/DDBJ databases">
        <title>Complete genome sequence of Dickeya zeae strain CE1 infecting Canna edulis Ker-Gawl. in China.</title>
        <authorList>
            <person name="Zhang J."/>
            <person name="Lin B."/>
            <person name="Shen H."/>
            <person name="Jiang S."/>
            <person name="Pu X."/>
            <person name="Sun D."/>
        </authorList>
    </citation>
    <scope>NUCLEOTIDE SEQUENCE [LARGE SCALE GENOMIC DNA]</scope>
    <source>
        <strain evidence="9 10">CE1</strain>
    </source>
</reference>
<feature type="transmembrane region" description="Helical" evidence="7">
    <location>
        <begin position="5"/>
        <end position="24"/>
    </location>
</feature>
<feature type="transmembrane region" description="Helical" evidence="7">
    <location>
        <begin position="44"/>
        <end position="61"/>
    </location>
</feature>
<feature type="transmembrane region" description="Helical" evidence="7">
    <location>
        <begin position="300"/>
        <end position="324"/>
    </location>
</feature>
<dbReference type="InterPro" id="IPR002656">
    <property type="entry name" value="Acyl_transf_3_dom"/>
</dbReference>
<keyword evidence="5 7" id="KW-1133">Transmembrane helix</keyword>
<feature type="transmembrane region" description="Helical" evidence="7">
    <location>
        <begin position="277"/>
        <end position="294"/>
    </location>
</feature>
<dbReference type="Proteomes" id="UP000500801">
    <property type="component" value="Chromosome"/>
</dbReference>
<protein>
    <submittedName>
        <fullName evidence="9">Acyltransferase</fullName>
    </submittedName>
</protein>
<evidence type="ECO:0000313" key="9">
    <source>
        <dbReference type="EMBL" id="QIZ51171.1"/>
    </source>
</evidence>
<feature type="transmembrane region" description="Helical" evidence="7">
    <location>
        <begin position="121"/>
        <end position="142"/>
    </location>
</feature>
<evidence type="ECO:0000256" key="4">
    <source>
        <dbReference type="ARBA" id="ARBA00022692"/>
    </source>
</evidence>
<accession>A0AAE7CYP9</accession>
<evidence type="ECO:0000256" key="3">
    <source>
        <dbReference type="ARBA" id="ARBA00022475"/>
    </source>
</evidence>
<evidence type="ECO:0000259" key="8">
    <source>
        <dbReference type="Pfam" id="PF01757"/>
    </source>
</evidence>
<evidence type="ECO:0000313" key="10">
    <source>
        <dbReference type="Proteomes" id="UP000500801"/>
    </source>
</evidence>
<feature type="transmembrane region" description="Helical" evidence="7">
    <location>
        <begin position="149"/>
        <end position="170"/>
    </location>
</feature>
<dbReference type="GO" id="GO:0016413">
    <property type="term" value="F:O-acetyltransferase activity"/>
    <property type="evidence" value="ECO:0007669"/>
    <property type="project" value="TreeGrafter"/>
</dbReference>
<keyword evidence="9" id="KW-0808">Transferase</keyword>
<organism evidence="9 10">
    <name type="scientific">Dickeya zeae</name>
    <dbReference type="NCBI Taxonomy" id="204042"/>
    <lineage>
        <taxon>Bacteria</taxon>
        <taxon>Pseudomonadati</taxon>
        <taxon>Pseudomonadota</taxon>
        <taxon>Gammaproteobacteria</taxon>
        <taxon>Enterobacterales</taxon>
        <taxon>Pectobacteriaceae</taxon>
        <taxon>Dickeya</taxon>
    </lineage>
</organism>
<dbReference type="GO" id="GO:0009246">
    <property type="term" value="P:enterobacterial common antigen biosynthetic process"/>
    <property type="evidence" value="ECO:0007669"/>
    <property type="project" value="TreeGrafter"/>
</dbReference>
<feature type="transmembrane region" description="Helical" evidence="7">
    <location>
        <begin position="235"/>
        <end position="256"/>
    </location>
</feature>
<dbReference type="PANTHER" id="PTHR40074">
    <property type="entry name" value="O-ACETYLTRANSFERASE WECH"/>
    <property type="match status" value="1"/>
</dbReference>
<dbReference type="AlphaFoldDB" id="A0AAE7CYP9"/>
<evidence type="ECO:0000256" key="1">
    <source>
        <dbReference type="ARBA" id="ARBA00004651"/>
    </source>
</evidence>
<evidence type="ECO:0000256" key="5">
    <source>
        <dbReference type="ARBA" id="ARBA00022989"/>
    </source>
</evidence>
<feature type="transmembrane region" description="Helical" evidence="7">
    <location>
        <begin position="176"/>
        <end position="196"/>
    </location>
</feature>
<dbReference type="Pfam" id="PF01757">
    <property type="entry name" value="Acyl_transf_3"/>
    <property type="match status" value="1"/>
</dbReference>
<evidence type="ECO:0000256" key="6">
    <source>
        <dbReference type="ARBA" id="ARBA00023136"/>
    </source>
</evidence>
<keyword evidence="4 7" id="KW-0812">Transmembrane</keyword>
<feature type="transmembrane region" description="Helical" evidence="7">
    <location>
        <begin position="208"/>
        <end position="229"/>
    </location>
</feature>
<keyword evidence="3" id="KW-1003">Cell membrane</keyword>